<dbReference type="PANTHER" id="PTHR34978:SF3">
    <property type="entry name" value="SLR0241 PROTEIN"/>
    <property type="match status" value="1"/>
</dbReference>
<dbReference type="Proteomes" id="UP000642748">
    <property type="component" value="Unassembled WGS sequence"/>
</dbReference>
<dbReference type="AlphaFoldDB" id="A0A8J3VUE5"/>
<dbReference type="RefSeq" id="WP_203922896.1">
    <property type="nucleotide sequence ID" value="NZ_BONZ01000081.1"/>
</dbReference>
<evidence type="ECO:0000313" key="4">
    <source>
        <dbReference type="Proteomes" id="UP000642748"/>
    </source>
</evidence>
<dbReference type="PANTHER" id="PTHR34978">
    <property type="entry name" value="POSSIBLE SENSOR-TRANSDUCER PROTEIN BLAR"/>
    <property type="match status" value="1"/>
</dbReference>
<dbReference type="InterPro" id="IPR052173">
    <property type="entry name" value="Beta-lactam_resp_regulator"/>
</dbReference>
<dbReference type="Pfam" id="PF05569">
    <property type="entry name" value="Peptidase_M56"/>
    <property type="match status" value="1"/>
</dbReference>
<accession>A0A8J3VUE5</accession>
<dbReference type="Gene3D" id="3.30.2010.10">
    <property type="entry name" value="Metalloproteases ('zincins'), catalytic domain"/>
    <property type="match status" value="1"/>
</dbReference>
<evidence type="ECO:0000259" key="2">
    <source>
        <dbReference type="Pfam" id="PF05569"/>
    </source>
</evidence>
<keyword evidence="1" id="KW-0472">Membrane</keyword>
<feature type="transmembrane region" description="Helical" evidence="1">
    <location>
        <begin position="271"/>
        <end position="289"/>
    </location>
</feature>
<dbReference type="InterPro" id="IPR008756">
    <property type="entry name" value="Peptidase_M56"/>
</dbReference>
<name>A0A8J3VUE5_9ACTN</name>
<evidence type="ECO:0000256" key="1">
    <source>
        <dbReference type="SAM" id="Phobius"/>
    </source>
</evidence>
<protein>
    <recommendedName>
        <fullName evidence="2">Peptidase M56 domain-containing protein</fullName>
    </recommendedName>
</protein>
<dbReference type="CDD" id="cd07326">
    <property type="entry name" value="M56_BlaR1_MecR1_like"/>
    <property type="match status" value="1"/>
</dbReference>
<proteinExistence type="predicted"/>
<keyword evidence="1" id="KW-1133">Transmembrane helix</keyword>
<evidence type="ECO:0000313" key="3">
    <source>
        <dbReference type="EMBL" id="GIH19437.1"/>
    </source>
</evidence>
<reference evidence="3" key="1">
    <citation type="submission" date="2021-01" db="EMBL/GenBank/DDBJ databases">
        <title>Whole genome shotgun sequence of Rugosimonospora africana NBRC 104875.</title>
        <authorList>
            <person name="Komaki H."/>
            <person name="Tamura T."/>
        </authorList>
    </citation>
    <scope>NUCLEOTIDE SEQUENCE</scope>
    <source>
        <strain evidence="3">NBRC 104875</strain>
    </source>
</reference>
<organism evidence="3 4">
    <name type="scientific">Rugosimonospora africana</name>
    <dbReference type="NCBI Taxonomy" id="556532"/>
    <lineage>
        <taxon>Bacteria</taxon>
        <taxon>Bacillati</taxon>
        <taxon>Actinomycetota</taxon>
        <taxon>Actinomycetes</taxon>
        <taxon>Micromonosporales</taxon>
        <taxon>Micromonosporaceae</taxon>
        <taxon>Rugosimonospora</taxon>
    </lineage>
</organism>
<dbReference type="EMBL" id="BONZ01000081">
    <property type="protein sequence ID" value="GIH19437.1"/>
    <property type="molecule type" value="Genomic_DNA"/>
</dbReference>
<sequence>MNTAVASCLAACLIFAAAGPYLARALPPHLAVRLLVPSVVLATGCGVFVLGAVAFTWLGQLGDVAEYGAWSPHRLHLLDPVPTQLAIAAGALLVLAAGWAAARTVGTARMWYSMHRACRDLDDGTDSPLLVVDSTEPRAFTTPGPWRPRIVVTTGMLAALDAPARRILLAHERSHCAHRHTCWTLTADLAAAVNPLLHPTARAIRDATERWADEDAARGNDRRLVATTIAHVALLATRSPTPTGTAAASGGRVPARVRALRRPPPRVRARPLAALIALTLTIALGTVAVERTGESLFEHAERSASATQEPRP</sequence>
<comment type="caution">
    <text evidence="3">The sequence shown here is derived from an EMBL/GenBank/DDBJ whole genome shotgun (WGS) entry which is preliminary data.</text>
</comment>
<feature type="domain" description="Peptidase M56" evidence="2">
    <location>
        <begin position="144"/>
        <end position="238"/>
    </location>
</feature>
<gene>
    <name evidence="3" type="ORF">Raf01_76090</name>
</gene>
<feature type="transmembrane region" description="Helical" evidence="1">
    <location>
        <begin position="35"/>
        <end position="58"/>
    </location>
</feature>
<keyword evidence="4" id="KW-1185">Reference proteome</keyword>
<keyword evidence="1" id="KW-0812">Transmembrane</keyword>